<evidence type="ECO:0000256" key="1">
    <source>
        <dbReference type="SAM" id="MobiDB-lite"/>
    </source>
</evidence>
<accession>A0A0G2EZZ5</accession>
<dbReference type="AlphaFoldDB" id="A0A0G2EZZ5"/>
<feature type="region of interest" description="Disordered" evidence="1">
    <location>
        <begin position="182"/>
        <end position="203"/>
    </location>
</feature>
<name>A0A0G2EZZ5_PHACM</name>
<feature type="region of interest" description="Disordered" evidence="1">
    <location>
        <begin position="60"/>
        <end position="127"/>
    </location>
</feature>
<reference evidence="2 3" key="1">
    <citation type="submission" date="2015-05" db="EMBL/GenBank/DDBJ databases">
        <title>Distinctive expansion of gene families associated with plant cell wall degradation and secondary metabolism in the genomes of grapevine trunk pathogens.</title>
        <authorList>
            <person name="Lawrence D.P."/>
            <person name="Travadon R."/>
            <person name="Rolshausen P.E."/>
            <person name="Baumgartner K."/>
        </authorList>
    </citation>
    <scope>NUCLEOTIDE SEQUENCE [LARGE SCALE GENOMIC DNA]</scope>
    <source>
        <strain evidence="2">UCRPC4</strain>
    </source>
</reference>
<reference evidence="2 3" key="2">
    <citation type="submission" date="2015-05" db="EMBL/GenBank/DDBJ databases">
        <authorList>
            <person name="Morales-Cruz A."/>
            <person name="Amrine K.C."/>
            <person name="Cantu D."/>
        </authorList>
    </citation>
    <scope>NUCLEOTIDE SEQUENCE [LARGE SCALE GENOMIC DNA]</scope>
    <source>
        <strain evidence="2">UCRPC4</strain>
    </source>
</reference>
<organism evidence="2 3">
    <name type="scientific">Phaeomoniella chlamydospora</name>
    <name type="common">Phaeoacremonium chlamydosporum</name>
    <dbReference type="NCBI Taxonomy" id="158046"/>
    <lineage>
        <taxon>Eukaryota</taxon>
        <taxon>Fungi</taxon>
        <taxon>Dikarya</taxon>
        <taxon>Ascomycota</taxon>
        <taxon>Pezizomycotina</taxon>
        <taxon>Eurotiomycetes</taxon>
        <taxon>Chaetothyriomycetidae</taxon>
        <taxon>Phaeomoniellales</taxon>
        <taxon>Phaeomoniellaceae</taxon>
        <taxon>Phaeomoniella</taxon>
    </lineage>
</organism>
<keyword evidence="3" id="KW-1185">Reference proteome</keyword>
<gene>
    <name evidence="2" type="ORF">UCRPC4_g00849</name>
</gene>
<sequence>MHIGTSNILFSQGLSGVRKEFNATHAAENMEILWSAVRCFNKLLLCSADWKPEQTQLLRDAGTGTDDADNGEGGSNTTSHIREGPDRINSTERAPEVNGGSSPEVDNWERTNGHTSELPSITAPQGSPKVPFDDIQFTQQHCIRGESWQRPLFVDELDKGSIISRDIPSLSSNGELKPLTMTSDAEDSSFQKRPSSFPISKAPHTLPSIKIRKMRTRLNVDPAISLPRPLQGLGIDGLDTASNFIWKQAASSRTKTHTGDY</sequence>
<proteinExistence type="predicted"/>
<protein>
    <submittedName>
        <fullName evidence="2">Uncharacterized protein</fullName>
    </submittedName>
</protein>
<feature type="compositionally biased region" description="Basic and acidic residues" evidence="1">
    <location>
        <begin position="80"/>
        <end position="95"/>
    </location>
</feature>
<feature type="compositionally biased region" description="Polar residues" evidence="1">
    <location>
        <begin position="113"/>
        <end position="125"/>
    </location>
</feature>
<dbReference type="Proteomes" id="UP000053317">
    <property type="component" value="Unassembled WGS sequence"/>
</dbReference>
<dbReference type="EMBL" id="LCWF01000022">
    <property type="protein sequence ID" value="KKY27616.1"/>
    <property type="molecule type" value="Genomic_DNA"/>
</dbReference>
<evidence type="ECO:0000313" key="3">
    <source>
        <dbReference type="Proteomes" id="UP000053317"/>
    </source>
</evidence>
<evidence type="ECO:0000313" key="2">
    <source>
        <dbReference type="EMBL" id="KKY27616.1"/>
    </source>
</evidence>
<comment type="caution">
    <text evidence="2">The sequence shown here is derived from an EMBL/GenBank/DDBJ whole genome shotgun (WGS) entry which is preliminary data.</text>
</comment>